<name>A0AAE1IZK5_9FABA</name>
<evidence type="ECO:0000313" key="2">
    <source>
        <dbReference type="Proteomes" id="UP001293593"/>
    </source>
</evidence>
<proteinExistence type="predicted"/>
<organism evidence="1 2">
    <name type="scientific">Acacia crassicarpa</name>
    <name type="common">northern wattle</name>
    <dbReference type="NCBI Taxonomy" id="499986"/>
    <lineage>
        <taxon>Eukaryota</taxon>
        <taxon>Viridiplantae</taxon>
        <taxon>Streptophyta</taxon>
        <taxon>Embryophyta</taxon>
        <taxon>Tracheophyta</taxon>
        <taxon>Spermatophyta</taxon>
        <taxon>Magnoliopsida</taxon>
        <taxon>eudicotyledons</taxon>
        <taxon>Gunneridae</taxon>
        <taxon>Pentapetalae</taxon>
        <taxon>rosids</taxon>
        <taxon>fabids</taxon>
        <taxon>Fabales</taxon>
        <taxon>Fabaceae</taxon>
        <taxon>Caesalpinioideae</taxon>
        <taxon>mimosoid clade</taxon>
        <taxon>Acacieae</taxon>
        <taxon>Acacia</taxon>
    </lineage>
</organism>
<evidence type="ECO:0000313" key="1">
    <source>
        <dbReference type="EMBL" id="KAK4259064.1"/>
    </source>
</evidence>
<dbReference type="AlphaFoldDB" id="A0AAE1IZK5"/>
<protein>
    <submittedName>
        <fullName evidence="1">Uncharacterized protein</fullName>
    </submittedName>
</protein>
<keyword evidence="2" id="KW-1185">Reference proteome</keyword>
<accession>A0AAE1IZK5</accession>
<reference evidence="1" key="1">
    <citation type="submission" date="2023-10" db="EMBL/GenBank/DDBJ databases">
        <title>Chromosome-level genome of the transformable northern wattle, Acacia crassicarpa.</title>
        <authorList>
            <person name="Massaro I."/>
            <person name="Sinha N.R."/>
            <person name="Poethig S."/>
            <person name="Leichty A.R."/>
        </authorList>
    </citation>
    <scope>NUCLEOTIDE SEQUENCE</scope>
    <source>
        <strain evidence="1">Acra3RX</strain>
        <tissue evidence="1">Leaf</tissue>
    </source>
</reference>
<dbReference type="EMBL" id="JAWXYG010000011">
    <property type="protein sequence ID" value="KAK4259064.1"/>
    <property type="molecule type" value="Genomic_DNA"/>
</dbReference>
<gene>
    <name evidence="1" type="ORF">QN277_005438</name>
</gene>
<dbReference type="Proteomes" id="UP001293593">
    <property type="component" value="Unassembled WGS sequence"/>
</dbReference>
<sequence>MGKKSNDEIKIEGETCLFRERKKRSQIAFRREDWRAFKEIFEDDKNDLLEDFDLFKNTAINAATRSDSPKLLQDLLEMLSEQERWLALTKKTCEGNTLLHEIALVCRVVEMADVVFEFKKKMVAPSQKEEEEKGRLLLERKKTQKVRHHCLGQLSLGT</sequence>
<comment type="caution">
    <text evidence="1">The sequence shown here is derived from an EMBL/GenBank/DDBJ whole genome shotgun (WGS) entry which is preliminary data.</text>
</comment>